<evidence type="ECO:0000256" key="14">
    <source>
        <dbReference type="ARBA" id="ARBA00038036"/>
    </source>
</evidence>
<comment type="catalytic activity">
    <reaction evidence="1 16">
        <text>(R)-pantothenate + ATP = (R)-4'-phosphopantothenate + ADP + H(+)</text>
        <dbReference type="Rhea" id="RHEA:16373"/>
        <dbReference type="ChEBI" id="CHEBI:10986"/>
        <dbReference type="ChEBI" id="CHEBI:15378"/>
        <dbReference type="ChEBI" id="CHEBI:29032"/>
        <dbReference type="ChEBI" id="CHEBI:30616"/>
        <dbReference type="ChEBI" id="CHEBI:456216"/>
        <dbReference type="EC" id="2.7.1.33"/>
    </reaction>
</comment>
<evidence type="ECO:0000256" key="3">
    <source>
        <dbReference type="ARBA" id="ARBA00004496"/>
    </source>
</evidence>
<comment type="subunit">
    <text evidence="5 16">Homodimer.</text>
</comment>
<evidence type="ECO:0000256" key="4">
    <source>
        <dbReference type="ARBA" id="ARBA00005225"/>
    </source>
</evidence>
<comment type="cofactor">
    <cofactor evidence="2">
        <name>K(+)</name>
        <dbReference type="ChEBI" id="CHEBI:29103"/>
    </cofactor>
</comment>
<dbReference type="Gene3D" id="3.30.420.40">
    <property type="match status" value="2"/>
</dbReference>
<evidence type="ECO:0000256" key="8">
    <source>
        <dbReference type="ARBA" id="ARBA00022679"/>
    </source>
</evidence>
<evidence type="ECO:0000256" key="1">
    <source>
        <dbReference type="ARBA" id="ARBA00001206"/>
    </source>
</evidence>
<feature type="binding site" evidence="16">
    <location>
        <position position="199"/>
    </location>
    <ligand>
        <name>substrate</name>
    </ligand>
</feature>
<reference evidence="17 18" key="1">
    <citation type="submission" date="2019-03" db="EMBL/GenBank/DDBJ databases">
        <title>The complete genome sequence of Swingsia_sp. F3b2 LMG30590(T).</title>
        <authorList>
            <person name="Chua K.-O."/>
            <person name="Chan K.-G."/>
            <person name="See-Too W.-S."/>
        </authorList>
    </citation>
    <scope>NUCLEOTIDE SEQUENCE [LARGE SCALE GENOMIC DNA]</scope>
    <source>
        <strain evidence="17 18">F3b2</strain>
    </source>
</reference>
<evidence type="ECO:0000256" key="15">
    <source>
        <dbReference type="ARBA" id="ARBA00040883"/>
    </source>
</evidence>
<evidence type="ECO:0000256" key="13">
    <source>
        <dbReference type="ARBA" id="ARBA00022993"/>
    </source>
</evidence>
<comment type="subcellular location">
    <subcellularLocation>
        <location evidence="3 16">Cytoplasm</location>
    </subcellularLocation>
</comment>
<feature type="active site" description="Proton acceptor" evidence="16">
    <location>
        <position position="121"/>
    </location>
</feature>
<evidence type="ECO:0000256" key="16">
    <source>
        <dbReference type="HAMAP-Rule" id="MF_01274"/>
    </source>
</evidence>
<dbReference type="PANTHER" id="PTHR34265">
    <property type="entry name" value="TYPE III PANTOTHENATE KINASE"/>
    <property type="match status" value="1"/>
</dbReference>
<dbReference type="KEGG" id="swf:E3E12_00690"/>
<dbReference type="InterPro" id="IPR004619">
    <property type="entry name" value="Type_III_PanK"/>
</dbReference>
<dbReference type="Pfam" id="PF03309">
    <property type="entry name" value="Pan_kinase"/>
    <property type="match status" value="1"/>
</dbReference>
<comment type="function">
    <text evidence="16">Catalyzes the phosphorylation of pantothenate (Pan), the first step in CoA biosynthesis.</text>
</comment>
<dbReference type="AlphaFoldDB" id="A0A4Y6U6I7"/>
<dbReference type="HAMAP" id="MF_01274">
    <property type="entry name" value="Pantothen_kinase_3"/>
    <property type="match status" value="1"/>
</dbReference>
<comment type="caution">
    <text evidence="16">Lacks conserved residue(s) required for the propagation of feature annotation.</text>
</comment>
<feature type="binding site" evidence="16">
    <location>
        <begin position="6"/>
        <end position="13"/>
    </location>
    <ligand>
        <name>ATP</name>
        <dbReference type="ChEBI" id="CHEBI:30616"/>
    </ligand>
</feature>
<dbReference type="GO" id="GO:0005737">
    <property type="term" value="C:cytoplasm"/>
    <property type="evidence" value="ECO:0007669"/>
    <property type="project" value="UniProtKB-SubCell"/>
</dbReference>
<dbReference type="EC" id="2.7.1.33" evidence="6 16"/>
<dbReference type="GO" id="GO:0015937">
    <property type="term" value="P:coenzyme A biosynthetic process"/>
    <property type="evidence" value="ECO:0007669"/>
    <property type="project" value="UniProtKB-UniRule"/>
</dbReference>
<dbReference type="UniPathway" id="UPA00241">
    <property type="reaction ID" value="UER00352"/>
</dbReference>
<evidence type="ECO:0000256" key="7">
    <source>
        <dbReference type="ARBA" id="ARBA00022490"/>
    </source>
</evidence>
<organism evidence="17 18">
    <name type="scientific">Formicincola oecophyllae</name>
    <dbReference type="NCBI Taxonomy" id="2558361"/>
    <lineage>
        <taxon>Bacteria</taxon>
        <taxon>Pseudomonadati</taxon>
        <taxon>Pseudomonadota</taxon>
        <taxon>Alphaproteobacteria</taxon>
        <taxon>Acetobacterales</taxon>
        <taxon>Acetobacteraceae</taxon>
        <taxon>Formicincola</taxon>
    </lineage>
</organism>
<dbReference type="CDD" id="cd24015">
    <property type="entry name" value="ASKHA_NBD_PanK-III"/>
    <property type="match status" value="1"/>
</dbReference>
<dbReference type="OrthoDB" id="9804707at2"/>
<feature type="binding site" evidence="16">
    <location>
        <begin position="119"/>
        <end position="122"/>
    </location>
    <ligand>
        <name>substrate</name>
    </ligand>
</feature>
<keyword evidence="18" id="KW-1185">Reference proteome</keyword>
<keyword evidence="10 16" id="KW-0418">Kinase</keyword>
<dbReference type="NCBIfam" id="TIGR00671">
    <property type="entry name" value="baf"/>
    <property type="match status" value="1"/>
</dbReference>
<dbReference type="EMBL" id="CP038231">
    <property type="protein sequence ID" value="QDH12962.1"/>
    <property type="molecule type" value="Genomic_DNA"/>
</dbReference>
<accession>A0A4Y6U6I7</accession>
<keyword evidence="13 16" id="KW-0173">Coenzyme A biosynthesis</keyword>
<dbReference type="SUPFAM" id="SSF53067">
    <property type="entry name" value="Actin-like ATPase domain"/>
    <property type="match status" value="2"/>
</dbReference>
<keyword evidence="11 16" id="KW-0067">ATP-binding</keyword>
<evidence type="ECO:0000313" key="17">
    <source>
        <dbReference type="EMBL" id="QDH12962.1"/>
    </source>
</evidence>
<keyword evidence="12 16" id="KW-0630">Potassium</keyword>
<evidence type="ECO:0000256" key="2">
    <source>
        <dbReference type="ARBA" id="ARBA00001958"/>
    </source>
</evidence>
<evidence type="ECO:0000256" key="5">
    <source>
        <dbReference type="ARBA" id="ARBA00011738"/>
    </source>
</evidence>
<name>A0A4Y6U6I7_9PROT</name>
<gene>
    <name evidence="16" type="primary">coaX</name>
    <name evidence="17" type="ORF">E3E12_00690</name>
</gene>
<dbReference type="PANTHER" id="PTHR34265:SF1">
    <property type="entry name" value="TYPE III PANTOTHENATE KINASE"/>
    <property type="match status" value="1"/>
</dbReference>
<proteinExistence type="inferred from homology"/>
<dbReference type="RefSeq" id="WP_141442604.1">
    <property type="nucleotide sequence ID" value="NZ_CP038231.1"/>
</dbReference>
<evidence type="ECO:0000256" key="12">
    <source>
        <dbReference type="ARBA" id="ARBA00022958"/>
    </source>
</evidence>
<comment type="similarity">
    <text evidence="14 16">Belongs to the type III pantothenate kinase family.</text>
</comment>
<dbReference type="GO" id="GO:0005524">
    <property type="term" value="F:ATP binding"/>
    <property type="evidence" value="ECO:0007669"/>
    <property type="project" value="UniProtKB-UniRule"/>
</dbReference>
<feature type="binding site" evidence="16">
    <location>
        <position position="147"/>
    </location>
    <ligand>
        <name>ATP</name>
        <dbReference type="ChEBI" id="CHEBI:30616"/>
    </ligand>
</feature>
<keyword evidence="9 16" id="KW-0547">Nucleotide-binding</keyword>
<dbReference type="GO" id="GO:0046872">
    <property type="term" value="F:metal ion binding"/>
    <property type="evidence" value="ECO:0007669"/>
    <property type="project" value="UniProtKB-KW"/>
</dbReference>
<comment type="cofactor">
    <cofactor evidence="16">
        <name>NH4(+)</name>
        <dbReference type="ChEBI" id="CHEBI:28938"/>
    </cofactor>
    <cofactor evidence="16">
        <name>K(+)</name>
        <dbReference type="ChEBI" id="CHEBI:29103"/>
    </cofactor>
    <text evidence="16">A monovalent cation. Ammonium or potassium.</text>
</comment>
<evidence type="ECO:0000256" key="6">
    <source>
        <dbReference type="ARBA" id="ARBA00012102"/>
    </source>
</evidence>
<evidence type="ECO:0000256" key="10">
    <source>
        <dbReference type="ARBA" id="ARBA00022777"/>
    </source>
</evidence>
<dbReference type="InterPro" id="IPR043129">
    <property type="entry name" value="ATPase_NBD"/>
</dbReference>
<evidence type="ECO:0000256" key="11">
    <source>
        <dbReference type="ARBA" id="ARBA00022840"/>
    </source>
</evidence>
<feature type="binding site" evidence="16">
    <location>
        <position position="144"/>
    </location>
    <ligand>
        <name>K(+)</name>
        <dbReference type="ChEBI" id="CHEBI:29103"/>
    </ligand>
</feature>
<keyword evidence="8 16" id="KW-0808">Transferase</keyword>
<evidence type="ECO:0000256" key="9">
    <source>
        <dbReference type="ARBA" id="ARBA00022741"/>
    </source>
</evidence>
<evidence type="ECO:0000313" key="18">
    <source>
        <dbReference type="Proteomes" id="UP000318709"/>
    </source>
</evidence>
<keyword evidence="7 16" id="KW-0963">Cytoplasm</keyword>
<dbReference type="GO" id="GO:0004594">
    <property type="term" value="F:pantothenate kinase activity"/>
    <property type="evidence" value="ECO:0007669"/>
    <property type="project" value="UniProtKB-UniRule"/>
</dbReference>
<keyword evidence="16" id="KW-0479">Metal-binding</keyword>
<sequence length="311" mass="33285">MLLAIDVGNTNVVFALCADNVPSPSSAAPNPERWLGRWRLNTDPRRTADDYAASFLWLLERSGFDRGAIHQAIIGSVVPGAVHEIRRFCERWLKVTPLEVTTALDWGLDVLVDAPEELGADRRLNGLAAHELYRSEGQGLIVVDFGTATTFDVVDGQGRYRGGAIAPGVNLSIDALHHAAARLPRVSIARPQRAIGRNTTEAMQSGIYWGYEGLVRGITSRLAADLVAEGEVSSCRLIATGGLAPLFAVQRPGGAAGEGKSHLGARQGLVHQNGGCDVGGGIFDVIAPDLTLDGLRLLAQRNEKEFVRTLP</sequence>
<comment type="pathway">
    <text evidence="4 16">Cofactor biosynthesis; coenzyme A biosynthesis; CoA from (R)-pantothenate: step 1/5.</text>
</comment>
<protein>
    <recommendedName>
        <fullName evidence="15 16">Type III pantothenate kinase</fullName>
        <ecNumber evidence="6 16">2.7.1.33</ecNumber>
    </recommendedName>
    <alternativeName>
        <fullName evidence="16">PanK-III</fullName>
    </alternativeName>
    <alternativeName>
        <fullName evidence="16">Pantothenic acid kinase</fullName>
    </alternativeName>
</protein>
<dbReference type="Proteomes" id="UP000318709">
    <property type="component" value="Chromosome"/>
</dbReference>